<dbReference type="SUPFAM" id="SSF52266">
    <property type="entry name" value="SGNH hydrolase"/>
    <property type="match status" value="1"/>
</dbReference>
<evidence type="ECO:0000259" key="2">
    <source>
        <dbReference type="Pfam" id="PF00561"/>
    </source>
</evidence>
<evidence type="ECO:0000313" key="4">
    <source>
        <dbReference type="EMBL" id="KAL1602629.1"/>
    </source>
</evidence>
<dbReference type="InterPro" id="IPR036514">
    <property type="entry name" value="SGNH_hydro_sf"/>
</dbReference>
<keyword evidence="5" id="KW-1185">Reference proteome</keyword>
<evidence type="ECO:0000259" key="3">
    <source>
        <dbReference type="Pfam" id="PF13472"/>
    </source>
</evidence>
<dbReference type="InterPro" id="IPR037459">
    <property type="entry name" value="RhgT-like"/>
</dbReference>
<feature type="chain" id="PRO_5045988249" evidence="1">
    <location>
        <begin position="19"/>
        <end position="647"/>
    </location>
</feature>
<accession>A0ABR3RDX3</accession>
<protein>
    <submittedName>
        <fullName evidence="4">Uncharacterized protein</fullName>
    </submittedName>
</protein>
<evidence type="ECO:0000313" key="5">
    <source>
        <dbReference type="Proteomes" id="UP001521785"/>
    </source>
</evidence>
<dbReference type="InterPro" id="IPR029058">
    <property type="entry name" value="AB_hydrolase_fold"/>
</dbReference>
<dbReference type="PANTHER" id="PTHR43695">
    <property type="entry name" value="PUTATIVE (AFU_ORTHOLOGUE AFUA_2G17250)-RELATED"/>
    <property type="match status" value="1"/>
</dbReference>
<dbReference type="Gene3D" id="3.40.50.1820">
    <property type="entry name" value="alpha/beta hydrolase"/>
    <property type="match status" value="1"/>
</dbReference>
<dbReference type="Proteomes" id="UP001521785">
    <property type="component" value="Unassembled WGS sequence"/>
</dbReference>
<keyword evidence="1" id="KW-0732">Signal</keyword>
<sequence length="647" mass="69878">MSLRVIARSLLLAPLAIASPVPGYNHEKPAAFFLAGDSTTAVQSTGGGGWGDGFLRTLKSPAFGVNKGHNGATTVSFVKGGDWAQVLDLVKNATVDYNVYVTIQFGHNDQKPANNVSIPQFKTNLASLASEVQSLGATPLLFTSLSRRNFNGTELIQDLGNVVNATREVAAASHIKLIDLNAASRKYVQAIGSADADKYNLVEGDRTHLNTHGSDVIPCTDLIWTPCYTDFTCARLIVPLDYADPAIGNTTIAYIKLSSSNQPAEDILFNPGGPGGSGVDSVLNGNAELLNLLGTSYNLIGFDPRGVNNSGPSLSCFPNDPASEELFASQFKRPINSRSPESVVREFELVGAWGDWCSDVHRNDSAKYASTVATATDMLNYVEKKAASEGKKAEEAKLWYYGVSYGTALGSTYATLFPDRIGRLILDGVVDVESYYKGTWGDLSQSDEAVLSFATACHAAGKDKCAFYFSTPEDIAKRMRDVLEDLRKDPVPVADPAISPVPRLVTYEDLAFTLFAGSYLPLRFFPFLGRILTDLEKRNGSSLALAVQAQPPTALDYGGLIACMDNIKMPGVYNISTMELWQQHIDYLNNQSMFAGDAWASVSLLCRKINIVPPETQRFLRVPSANKTSFPILFIGNTVDPVTPIVG</sequence>
<gene>
    <name evidence="4" type="ORF">SLS60_006046</name>
</gene>
<dbReference type="CDD" id="cd01821">
    <property type="entry name" value="Rhamnogalacturan_acetylesterase_like"/>
    <property type="match status" value="1"/>
</dbReference>
<dbReference type="PANTHER" id="PTHR43695:SF2">
    <property type="entry name" value="PUTATIVE (AFU_ORTHOLOGUE AFUA_2G17250)-RELATED"/>
    <property type="match status" value="1"/>
</dbReference>
<feature type="domain" description="SGNH hydrolase-type esterase" evidence="3">
    <location>
        <begin position="35"/>
        <end position="214"/>
    </location>
</feature>
<reference evidence="4 5" key="1">
    <citation type="submission" date="2024-02" db="EMBL/GenBank/DDBJ databases">
        <title>De novo assembly and annotation of 12 fungi associated with fruit tree decline syndrome in Ontario, Canada.</title>
        <authorList>
            <person name="Sulman M."/>
            <person name="Ellouze W."/>
            <person name="Ilyukhin E."/>
        </authorList>
    </citation>
    <scope>NUCLEOTIDE SEQUENCE [LARGE SCALE GENOMIC DNA]</scope>
    <source>
        <strain evidence="4 5">M42-189</strain>
    </source>
</reference>
<organism evidence="4 5">
    <name type="scientific">Paraconiothyrium brasiliense</name>
    <dbReference type="NCBI Taxonomy" id="300254"/>
    <lineage>
        <taxon>Eukaryota</taxon>
        <taxon>Fungi</taxon>
        <taxon>Dikarya</taxon>
        <taxon>Ascomycota</taxon>
        <taxon>Pezizomycotina</taxon>
        <taxon>Dothideomycetes</taxon>
        <taxon>Pleosporomycetidae</taxon>
        <taxon>Pleosporales</taxon>
        <taxon>Massarineae</taxon>
        <taxon>Didymosphaeriaceae</taxon>
        <taxon>Paraconiothyrium</taxon>
    </lineage>
</organism>
<feature type="signal peptide" evidence="1">
    <location>
        <begin position="1"/>
        <end position="18"/>
    </location>
</feature>
<name>A0ABR3RDX3_9PLEO</name>
<proteinExistence type="predicted"/>
<dbReference type="SUPFAM" id="SSF53474">
    <property type="entry name" value="alpha/beta-Hydrolases"/>
    <property type="match status" value="1"/>
</dbReference>
<dbReference type="Pfam" id="PF00561">
    <property type="entry name" value="Abhydrolase_1"/>
    <property type="match status" value="1"/>
</dbReference>
<dbReference type="EMBL" id="JAKJXO020000007">
    <property type="protein sequence ID" value="KAL1602629.1"/>
    <property type="molecule type" value="Genomic_DNA"/>
</dbReference>
<dbReference type="InterPro" id="IPR000073">
    <property type="entry name" value="AB_hydrolase_1"/>
</dbReference>
<feature type="domain" description="AB hydrolase-1" evidence="2">
    <location>
        <begin position="267"/>
        <end position="429"/>
    </location>
</feature>
<dbReference type="InterPro" id="IPR013830">
    <property type="entry name" value="SGNH_hydro"/>
</dbReference>
<evidence type="ECO:0000256" key="1">
    <source>
        <dbReference type="SAM" id="SignalP"/>
    </source>
</evidence>
<dbReference type="Pfam" id="PF13472">
    <property type="entry name" value="Lipase_GDSL_2"/>
    <property type="match status" value="1"/>
</dbReference>
<comment type="caution">
    <text evidence="4">The sequence shown here is derived from an EMBL/GenBank/DDBJ whole genome shotgun (WGS) entry which is preliminary data.</text>
</comment>
<dbReference type="Gene3D" id="3.40.50.1110">
    <property type="entry name" value="SGNH hydrolase"/>
    <property type="match status" value="1"/>
</dbReference>